<accession>A0A3P6NUJ2</accession>
<evidence type="ECO:0000313" key="3">
    <source>
        <dbReference type="Proteomes" id="UP000281553"/>
    </source>
</evidence>
<dbReference type="Proteomes" id="UP000281553">
    <property type="component" value="Unassembled WGS sequence"/>
</dbReference>
<feature type="region of interest" description="Disordered" evidence="1">
    <location>
        <begin position="1970"/>
        <end position="1996"/>
    </location>
</feature>
<keyword evidence="3" id="KW-1185">Reference proteome</keyword>
<feature type="compositionally biased region" description="Polar residues" evidence="1">
    <location>
        <begin position="237"/>
        <end position="253"/>
    </location>
</feature>
<feature type="region of interest" description="Disordered" evidence="1">
    <location>
        <begin position="232"/>
        <end position="253"/>
    </location>
</feature>
<dbReference type="OrthoDB" id="6245635at2759"/>
<organism evidence="2 3">
    <name type="scientific">Dibothriocephalus latus</name>
    <name type="common">Fish tapeworm</name>
    <name type="synonym">Diphyllobothrium latum</name>
    <dbReference type="NCBI Taxonomy" id="60516"/>
    <lineage>
        <taxon>Eukaryota</taxon>
        <taxon>Metazoa</taxon>
        <taxon>Spiralia</taxon>
        <taxon>Lophotrochozoa</taxon>
        <taxon>Platyhelminthes</taxon>
        <taxon>Cestoda</taxon>
        <taxon>Eucestoda</taxon>
        <taxon>Diphyllobothriidea</taxon>
        <taxon>Diphyllobothriidae</taxon>
        <taxon>Dibothriocephalus</taxon>
    </lineage>
</organism>
<proteinExistence type="predicted"/>
<feature type="compositionally biased region" description="Polar residues" evidence="1">
    <location>
        <begin position="1972"/>
        <end position="1994"/>
    </location>
</feature>
<evidence type="ECO:0000256" key="1">
    <source>
        <dbReference type="SAM" id="MobiDB-lite"/>
    </source>
</evidence>
<name>A0A3P6NUJ2_DIBLA</name>
<dbReference type="EMBL" id="UYRU01000643">
    <property type="protein sequence ID" value="VDK30496.1"/>
    <property type="molecule type" value="Genomic_DNA"/>
</dbReference>
<protein>
    <submittedName>
        <fullName evidence="2">Uncharacterized protein</fullName>
    </submittedName>
</protein>
<gene>
    <name evidence="2" type="ORF">DILT_LOCUS179</name>
</gene>
<feature type="region of interest" description="Disordered" evidence="1">
    <location>
        <begin position="2014"/>
        <end position="2050"/>
    </location>
</feature>
<reference evidence="2 3" key="1">
    <citation type="submission" date="2018-11" db="EMBL/GenBank/DDBJ databases">
        <authorList>
            <consortium name="Pathogen Informatics"/>
        </authorList>
    </citation>
    <scope>NUCLEOTIDE SEQUENCE [LARGE SCALE GENOMIC DNA]</scope>
</reference>
<sequence>MNPPMVSSLHQLTDRFGLLALQCAKVKVSKALYAVKNRFKLKPGDFKRICVIEPLSQQLVLDALVLILSSNIQPPSDTQKLKNLIGKLEAAVNADDPKPSVELNETEASFLEHILTLGLDYNFPSELARHSTSIDSVNAPVVAQEGRTENVSEPDVVSTSNKPVTSAQIDNFFESVPMVMDQGKTDAFLADPFGDPFAQSTSLKRMPEENTNYNDDTVESLIHPVHVEATGRAPPASSISQGPEAQTTLTASSRQTEENSFIFRLLNHALMVQCALEVLQRKSMQPFSYKLAPFQILQLCDSVRKLSSITPNADDSKLIKNLSINTDLHSAVRLNMKTMQRLREFHTRVFKPVVQDSMNRMGLIQESMNSANWENNLSPEDAFSLAEICGATRFNYLDSLSVFFLHQIQSRSMTTSDSLLPLTPNELTLLKEEAQQAYAQLHQLEENPNLAAVPNDLSLELLNLYKLRALAQSPEIVSEQIQKRLLWRHALSQFFLFHPEKGLKKIFSEVALNVFVYESETWEGELKSNFIAEVDKLIESTERKLLMRPEDLNAWLLSKKNDAGTTSGLANILQASLVSFLLKNREPKVDVGIATNFIAKLVRSQNAGSGMRLSVEEVDLVRTFMSKQSETLPTYVLDKLAEVEWSRERADLERACEQDLLATEPAPLVKVAHFQAGIVQASARTHLLQILLIETISNGLARNLFPIDQSLFQTLIYPTGETWELTRGSTVLDGQLEITNQPKTLQEVRDTLKDFFTNEEMLISPECLSRASTFYNDLSTIQPTTTASDDLSRHLERLACLQEDQRTSEPPLKTFTSSDEALLFSLLSLRTLGSTAAEHRSDVDSLSYLVFALSICRQHLGASEPIFPALEALDRRTRTILSGFVPSKLNDTDLQTISQLQHLLIERLTPQLVRAVAECLDEITVNSTINKDRLRFHVLAAILLPTADLRVKLLALALCQILMASSTSAAAADQPDSSAATEVLLGLQDGLSNPRPCTAGQSRFLLALLPSTQEERAAWNWDLPAFFQTIAAAHSLSDLSIDRLTLKVVWLYLFEGQGEVLPETTLLSELLDSLLEHNAIACASENASSFFEHLFNAPLLIPADIFPSVVELTPASFEHMHDVGSTLPSDSHFPWLQAHMLTEVLYSYMPLKTPLNFTELLLLYHALAIVLRSEYLRGQSAVKIGIAYSLHQIEWALSTNRHLPPTDICISKTYHEARVKAALLDARNEKVEDLRSLVAPTILSSEDGGPLGSLDLRQVSEGLRALLSGLFLLHPSDAKSASDILLKASSRPCAPNTESITSALSPADISRTHALFENLFSLDKTGPLLTRDLDLNFDVLLNYALPPQVPVAAELAASILAYLSSREGLHSPEESKLFFHAVVLLSYAARASTSSVPSRLHLIKTTILQKQQQPLLQQQQQPQQHNLPSELDPSAIFAVSVTSDMSTETVVSSPTESFVSVSVGHEERFSNQVSPMELTSYDSRTNDTEVNVFFSMDSLPKDSATPITSSSFLADTTDEGTVKASSGHQHQRLTFARLLDGTEKDAIWLLRLAELFHCASIILANGSLNQDSYDRFCWTVRALNKGDEVEAFLKAFPNCIPEGKELPLRSSQISLMTCLNSNCQDILKKAFPIVIAELAHSRPLTVTQKNKLYPLIFGYFSLNLPVNNGLLKAATGLLAIKLNNTKGQLVSEELQDFAKTLLAVPTPEHLADEELGTTAIALQAAWKASENLPLTLTEQICLAYSKLLPDTVLPELNYAIFNSGPWPMKLDAKQRSHLQRKSNALRESLADTSLDVLNRRGPNVENLSALLVSPDLLHSRESRLRTPIEPSRPQADPLTARLTDTLMGNPKPKQSLRDCALAIFALIGSNTRDAFIVLSPAEAVQLAEDIEAVGEALENVPREELVRARTRLYLVTACCYATADDAVSPSSSSSLSFELPLTYLCLQSLLSRLSSSPLVQRGPLTESIPFSPYSTTSQTLQPSEDFTDLNSDLKPQSKPLPVNDEITYLIQHPPQDLQRSVSKEDTPSKTTPGAPSVRTENVDACSVPSPSACITLPGRGAVGRAALAPA</sequence>
<evidence type="ECO:0000313" key="2">
    <source>
        <dbReference type="EMBL" id="VDK30496.1"/>
    </source>
</evidence>